<feature type="signal peptide" evidence="1">
    <location>
        <begin position="1"/>
        <end position="18"/>
    </location>
</feature>
<dbReference type="EMBL" id="CU468230">
    <property type="protein sequence ID" value="CAP01776.1"/>
    <property type="molecule type" value="Genomic_DNA"/>
</dbReference>
<dbReference type="Proteomes" id="UP000001741">
    <property type="component" value="Chromosome"/>
</dbReference>
<evidence type="ECO:0000313" key="3">
    <source>
        <dbReference type="Proteomes" id="UP000001741"/>
    </source>
</evidence>
<evidence type="ECO:0000313" key="2">
    <source>
        <dbReference type="EMBL" id="CAP01776.1"/>
    </source>
</evidence>
<dbReference type="BioCyc" id="ABAU509170:GCL9-2010-MONOMER"/>
<dbReference type="HOGENOM" id="CLU_1202717_0_0_6"/>
<organism evidence="2 3">
    <name type="scientific">Acinetobacter baumannii (strain SDF)</name>
    <dbReference type="NCBI Taxonomy" id="509170"/>
    <lineage>
        <taxon>Bacteria</taxon>
        <taxon>Pseudomonadati</taxon>
        <taxon>Pseudomonadota</taxon>
        <taxon>Gammaproteobacteria</taxon>
        <taxon>Moraxellales</taxon>
        <taxon>Moraxellaceae</taxon>
        <taxon>Acinetobacter</taxon>
        <taxon>Acinetobacter calcoaceticus/baumannii complex</taxon>
    </lineage>
</organism>
<protein>
    <submittedName>
        <fullName evidence="2">Uncharacterized protein</fullName>
    </submittedName>
</protein>
<accession>B0VSV8</accession>
<proteinExistence type="predicted"/>
<gene>
    <name evidence="2" type="ordered locus">ABSDF2466</name>
</gene>
<sequence>MKLIFYVVLLALATNVHAELTPLQKLVLTDDFEAWLDGNKSVFNWSSFRKKEIEVNNSFSSPSIIYTEFVNNIFKAENTYGGKIQGIYSPFKSIIKNDFGEPVIVFDVGSFNHLYVNGPSIKEVQNLKIGAPIKLLCIGFKLDKVNDMSATCSFFSNPSTFIAVNNIQHESSQETLNRVVKVSQNIFGNLESKFTKSAITDINKNCDVLDSTNYSYCKVLLRNGLRESKEN</sequence>
<evidence type="ECO:0000256" key="1">
    <source>
        <dbReference type="SAM" id="SignalP"/>
    </source>
</evidence>
<reference evidence="2 3" key="1">
    <citation type="journal article" date="2008" name="PLoS ONE">
        <title>Comparative analysis of Acinetobacters: three genomes for three lifestyles.</title>
        <authorList>
            <person name="Vallenet D."/>
            <person name="Nordmann P."/>
            <person name="Barbe V."/>
            <person name="Poirel L."/>
            <person name="Mangenot S."/>
            <person name="Bataille E."/>
            <person name="Dossat C."/>
            <person name="Gas S."/>
            <person name="Kreimeyer A."/>
            <person name="Lenoble P."/>
            <person name="Oztas S."/>
            <person name="Poulain J."/>
            <person name="Segurens B."/>
            <person name="Robert C."/>
            <person name="Abergel C."/>
            <person name="Claverie J.M."/>
            <person name="Raoult D."/>
            <person name="Medigue C."/>
            <person name="Weissenbach J."/>
            <person name="Cruveiller S."/>
        </authorList>
    </citation>
    <scope>NUCLEOTIDE SEQUENCE [LARGE SCALE GENOMIC DNA]</scope>
    <source>
        <strain evidence="2 3">SDF</strain>
    </source>
</reference>
<feature type="chain" id="PRO_5002758524" evidence="1">
    <location>
        <begin position="19"/>
        <end position="231"/>
    </location>
</feature>
<name>B0VSV8_ACIBS</name>
<dbReference type="AlphaFoldDB" id="B0VSV8"/>
<keyword evidence="1" id="KW-0732">Signal</keyword>
<dbReference type="KEGG" id="abm:ABSDF2466"/>